<evidence type="ECO:0000313" key="2">
    <source>
        <dbReference type="EMBL" id="SPZ42463.1"/>
    </source>
</evidence>
<dbReference type="InterPro" id="IPR024344">
    <property type="entry name" value="MDMPI_metal-binding"/>
</dbReference>
<proteinExistence type="predicted"/>
<dbReference type="NCBIfam" id="TIGR03083">
    <property type="entry name" value="maleylpyruvate isomerase family mycothiol-dependent enzyme"/>
    <property type="match status" value="1"/>
</dbReference>
<comment type="caution">
    <text evidence="2">The sequence shown here is derived from an EMBL/GenBank/DDBJ whole genome shotgun (WGS) entry which is preliminary data.</text>
</comment>
<dbReference type="Proteomes" id="UP000251211">
    <property type="component" value="Unassembled WGS sequence"/>
</dbReference>
<evidence type="ECO:0000259" key="1">
    <source>
        <dbReference type="Pfam" id="PF11716"/>
    </source>
</evidence>
<dbReference type="GO" id="GO:0046872">
    <property type="term" value="F:metal ion binding"/>
    <property type="evidence" value="ECO:0007669"/>
    <property type="project" value="InterPro"/>
</dbReference>
<dbReference type="Gene3D" id="1.20.120.450">
    <property type="entry name" value="dinb family like domain"/>
    <property type="match status" value="1"/>
</dbReference>
<feature type="domain" description="Mycothiol-dependent maleylpyruvate isomerase metal-binding" evidence="1">
    <location>
        <begin position="49"/>
        <end position="133"/>
    </location>
</feature>
<gene>
    <name evidence="2" type="ORF">NCTC13229_05988</name>
</gene>
<dbReference type="InterPro" id="IPR017517">
    <property type="entry name" value="Maleyloyr_isom"/>
</dbReference>
<evidence type="ECO:0000313" key="3">
    <source>
        <dbReference type="Proteomes" id="UP000251211"/>
    </source>
</evidence>
<accession>A0AB38FL90</accession>
<sequence>MHVRPYQSCSTKAILGGFGLRWAWELSSRKMWGLGAMTGDGDLQRAVANEFSALADLLDGISDAEWDTPSLCEGWRIREVVAHLTMAARYSEEQFMARLRECEFDFTRLSNEIARSDAELAPAELVANLRSDIMRRWTPPGGGYHGALNHVVIHGLDATVPLGVSGRVPEETMRVVLNDLTAGGGHSNFGIDIEGRGLRATDLEWSYGSGAELRGTGEDLALMICGRTLPAGRVEGEPL</sequence>
<dbReference type="InterPro" id="IPR034660">
    <property type="entry name" value="DinB/YfiT-like"/>
</dbReference>
<dbReference type="EMBL" id="UAUI01000025">
    <property type="protein sequence ID" value="SPZ42463.1"/>
    <property type="molecule type" value="Genomic_DNA"/>
</dbReference>
<organism evidence="2 3">
    <name type="scientific">Rhodococcus wratislaviensis</name>
    <name type="common">Tsukamurella wratislaviensis</name>
    <dbReference type="NCBI Taxonomy" id="44752"/>
    <lineage>
        <taxon>Bacteria</taxon>
        <taxon>Bacillati</taxon>
        <taxon>Actinomycetota</taxon>
        <taxon>Actinomycetes</taxon>
        <taxon>Mycobacteriales</taxon>
        <taxon>Nocardiaceae</taxon>
        <taxon>Rhodococcus</taxon>
    </lineage>
</organism>
<protein>
    <submittedName>
        <fullName evidence="2">Uncharacterized Actinobacterial protein</fullName>
    </submittedName>
</protein>
<name>A0AB38FL90_RHOWR</name>
<dbReference type="SUPFAM" id="SSF109854">
    <property type="entry name" value="DinB/YfiT-like putative metalloenzymes"/>
    <property type="match status" value="1"/>
</dbReference>
<dbReference type="Pfam" id="PF11716">
    <property type="entry name" value="MDMPI_N"/>
    <property type="match status" value="1"/>
</dbReference>
<dbReference type="AlphaFoldDB" id="A0AB38FL90"/>
<reference evidence="2 3" key="1">
    <citation type="submission" date="2018-06" db="EMBL/GenBank/DDBJ databases">
        <authorList>
            <consortium name="Pathogen Informatics"/>
            <person name="Doyle S."/>
        </authorList>
    </citation>
    <scope>NUCLEOTIDE SEQUENCE [LARGE SCALE GENOMIC DNA]</scope>
    <source>
        <strain evidence="2 3">NCTC13229</strain>
    </source>
</reference>